<dbReference type="SUPFAM" id="SSF81338">
    <property type="entry name" value="Aquaporin-like"/>
    <property type="match status" value="1"/>
</dbReference>
<dbReference type="InterPro" id="IPR023271">
    <property type="entry name" value="Aquaporin-like"/>
</dbReference>
<accession>A0A814TJW4</accession>
<protein>
    <submittedName>
        <fullName evidence="6">Uncharacterized protein</fullName>
    </submittedName>
</protein>
<evidence type="ECO:0000313" key="8">
    <source>
        <dbReference type="Proteomes" id="UP000663829"/>
    </source>
</evidence>
<evidence type="ECO:0000313" key="7">
    <source>
        <dbReference type="EMBL" id="CAF3926643.1"/>
    </source>
</evidence>
<reference evidence="6" key="1">
    <citation type="submission" date="2021-02" db="EMBL/GenBank/DDBJ databases">
        <authorList>
            <person name="Nowell W R."/>
        </authorList>
    </citation>
    <scope>NUCLEOTIDE SEQUENCE</scope>
</reference>
<keyword evidence="3 5" id="KW-1133">Transmembrane helix</keyword>
<evidence type="ECO:0000256" key="1">
    <source>
        <dbReference type="ARBA" id="ARBA00004141"/>
    </source>
</evidence>
<evidence type="ECO:0000256" key="3">
    <source>
        <dbReference type="ARBA" id="ARBA00022989"/>
    </source>
</evidence>
<dbReference type="Gene3D" id="1.20.1080.10">
    <property type="entry name" value="Glycerol uptake facilitator protein"/>
    <property type="match status" value="1"/>
</dbReference>
<dbReference type="GO" id="GO:0016020">
    <property type="term" value="C:membrane"/>
    <property type="evidence" value="ECO:0007669"/>
    <property type="project" value="UniProtKB-SubCell"/>
</dbReference>
<dbReference type="Proteomes" id="UP000681722">
    <property type="component" value="Unassembled WGS sequence"/>
</dbReference>
<dbReference type="EMBL" id="CAJOBC010007274">
    <property type="protein sequence ID" value="CAF3926643.1"/>
    <property type="molecule type" value="Genomic_DNA"/>
</dbReference>
<evidence type="ECO:0000256" key="2">
    <source>
        <dbReference type="ARBA" id="ARBA00022692"/>
    </source>
</evidence>
<comment type="subcellular location">
    <subcellularLocation>
        <location evidence="1">Membrane</location>
        <topology evidence="1">Multi-pass membrane protein</topology>
    </subcellularLocation>
</comment>
<proteinExistence type="predicted"/>
<keyword evidence="2 5" id="KW-0812">Transmembrane</keyword>
<keyword evidence="8" id="KW-1185">Reference proteome</keyword>
<gene>
    <name evidence="6" type="ORF">GPM918_LOCUS21780</name>
    <name evidence="7" type="ORF">SRO942_LOCUS21778</name>
</gene>
<evidence type="ECO:0000313" key="6">
    <source>
        <dbReference type="EMBL" id="CAF1163052.1"/>
    </source>
</evidence>
<feature type="transmembrane region" description="Helical" evidence="5">
    <location>
        <begin position="118"/>
        <end position="139"/>
    </location>
</feature>
<evidence type="ECO:0000256" key="4">
    <source>
        <dbReference type="ARBA" id="ARBA00023136"/>
    </source>
</evidence>
<sequence length="171" mass="20040">DQMDDADVLESMLNDLFKQCKNDILRKIGYDIQLKYELAKVYCILFSDAALELEEWFACILNELDILEHQPQLNGHIDNKLNDLTKEINEHGQFIDKLARNTLKVWGYDSEVFTVRNYYFWIPIVGPMIGGLIGAWIYFGYGQLMKIHLEEDNKQITENRQRIDEANMSQS</sequence>
<keyword evidence="4 5" id="KW-0472">Membrane</keyword>
<organism evidence="6 8">
    <name type="scientific">Didymodactylos carnosus</name>
    <dbReference type="NCBI Taxonomy" id="1234261"/>
    <lineage>
        <taxon>Eukaryota</taxon>
        <taxon>Metazoa</taxon>
        <taxon>Spiralia</taxon>
        <taxon>Gnathifera</taxon>
        <taxon>Rotifera</taxon>
        <taxon>Eurotatoria</taxon>
        <taxon>Bdelloidea</taxon>
        <taxon>Philodinida</taxon>
        <taxon>Philodinidae</taxon>
        <taxon>Didymodactylos</taxon>
    </lineage>
</organism>
<feature type="non-terminal residue" evidence="6">
    <location>
        <position position="171"/>
    </location>
</feature>
<dbReference type="EMBL" id="CAJNOQ010007274">
    <property type="protein sequence ID" value="CAF1163052.1"/>
    <property type="molecule type" value="Genomic_DNA"/>
</dbReference>
<dbReference type="OrthoDB" id="3222at2759"/>
<comment type="caution">
    <text evidence="6">The sequence shown here is derived from an EMBL/GenBank/DDBJ whole genome shotgun (WGS) entry which is preliminary data.</text>
</comment>
<dbReference type="AlphaFoldDB" id="A0A814TJW4"/>
<name>A0A814TJW4_9BILA</name>
<evidence type="ECO:0000256" key="5">
    <source>
        <dbReference type="SAM" id="Phobius"/>
    </source>
</evidence>
<dbReference type="Proteomes" id="UP000663829">
    <property type="component" value="Unassembled WGS sequence"/>
</dbReference>